<accession>A0A8H3ZYU8</accession>
<name>A0A8H3ZYU8_GIGMA</name>
<gene>
    <name evidence="2" type="ORF">F8M41_013477</name>
</gene>
<feature type="compositionally biased region" description="Polar residues" evidence="1">
    <location>
        <begin position="18"/>
        <end position="31"/>
    </location>
</feature>
<evidence type="ECO:0000313" key="3">
    <source>
        <dbReference type="Proteomes" id="UP000439903"/>
    </source>
</evidence>
<dbReference type="Proteomes" id="UP000439903">
    <property type="component" value="Unassembled WGS sequence"/>
</dbReference>
<reference evidence="2 3" key="1">
    <citation type="journal article" date="2019" name="Environ. Microbiol.">
        <title>At the nexus of three kingdoms: the genome of the mycorrhizal fungus Gigaspora margarita provides insights into plant, endobacterial and fungal interactions.</title>
        <authorList>
            <person name="Venice F."/>
            <person name="Ghignone S."/>
            <person name="Salvioli di Fossalunga A."/>
            <person name="Amselem J."/>
            <person name="Novero M."/>
            <person name="Xianan X."/>
            <person name="Sedzielewska Toro K."/>
            <person name="Morin E."/>
            <person name="Lipzen A."/>
            <person name="Grigoriev I.V."/>
            <person name="Henrissat B."/>
            <person name="Martin F.M."/>
            <person name="Bonfante P."/>
        </authorList>
    </citation>
    <scope>NUCLEOTIDE SEQUENCE [LARGE SCALE GENOMIC DNA]</scope>
    <source>
        <strain evidence="2 3">BEG34</strain>
    </source>
</reference>
<dbReference type="AlphaFoldDB" id="A0A8H3ZYU8"/>
<evidence type="ECO:0000313" key="2">
    <source>
        <dbReference type="EMBL" id="KAF0368592.1"/>
    </source>
</evidence>
<proteinExistence type="predicted"/>
<keyword evidence="3" id="KW-1185">Reference proteome</keyword>
<dbReference type="EMBL" id="WTPW01002739">
    <property type="protein sequence ID" value="KAF0368592.1"/>
    <property type="molecule type" value="Genomic_DNA"/>
</dbReference>
<organism evidence="2 3">
    <name type="scientific">Gigaspora margarita</name>
    <dbReference type="NCBI Taxonomy" id="4874"/>
    <lineage>
        <taxon>Eukaryota</taxon>
        <taxon>Fungi</taxon>
        <taxon>Fungi incertae sedis</taxon>
        <taxon>Mucoromycota</taxon>
        <taxon>Glomeromycotina</taxon>
        <taxon>Glomeromycetes</taxon>
        <taxon>Diversisporales</taxon>
        <taxon>Gigasporaceae</taxon>
        <taxon>Gigaspora</taxon>
    </lineage>
</organism>
<sequence>MKLVMTIVCEEEAHDKTSNNNDPLVNESQDAIPSPCPKGKKKKKEEEEERVEQKEAIHYYRVTGLVIKIEKTNKKIKVLSLKRFAHVTFCGLFCNSIPYCM</sequence>
<protein>
    <submittedName>
        <fullName evidence="2">Uncharacterized protein</fullName>
    </submittedName>
</protein>
<feature type="region of interest" description="Disordered" evidence="1">
    <location>
        <begin position="14"/>
        <end position="50"/>
    </location>
</feature>
<comment type="caution">
    <text evidence="2">The sequence shown here is derived from an EMBL/GenBank/DDBJ whole genome shotgun (WGS) entry which is preliminary data.</text>
</comment>
<evidence type="ECO:0000256" key="1">
    <source>
        <dbReference type="SAM" id="MobiDB-lite"/>
    </source>
</evidence>